<reference evidence="2" key="1">
    <citation type="submission" date="2016-10" db="EMBL/GenBank/DDBJ databases">
        <authorList>
            <person name="Varghese N."/>
            <person name="Submissions S."/>
        </authorList>
    </citation>
    <scope>NUCLEOTIDE SEQUENCE [LARGE SCALE GENOMIC DNA]</scope>
    <source>
        <strain evidence="2">DSM 22127</strain>
    </source>
</reference>
<keyword evidence="2" id="KW-1185">Reference proteome</keyword>
<sequence length="44" mass="5126">MWFIVLLVIVGACALAYRNRVTLLARILGQSETRINRQLKRRGR</sequence>
<dbReference type="Proteomes" id="UP000198859">
    <property type="component" value="Chromosome I"/>
</dbReference>
<accession>A0A1H1TS18</accession>
<evidence type="ECO:0000313" key="1">
    <source>
        <dbReference type="EMBL" id="SDS62871.1"/>
    </source>
</evidence>
<dbReference type="RefSeq" id="WP_269457914.1">
    <property type="nucleotide sequence ID" value="NZ_LT629757.1"/>
</dbReference>
<evidence type="ECO:0000313" key="2">
    <source>
        <dbReference type="Proteomes" id="UP000198859"/>
    </source>
</evidence>
<dbReference type="EMBL" id="LT629757">
    <property type="protein sequence ID" value="SDS62871.1"/>
    <property type="molecule type" value="Genomic_DNA"/>
</dbReference>
<gene>
    <name evidence="1" type="ORF">SAMN04488570_2314</name>
</gene>
<dbReference type="AlphaFoldDB" id="A0A1H1TS18"/>
<name>A0A1H1TS18_9ACTN</name>
<protein>
    <submittedName>
        <fullName evidence="1">Uncharacterized protein</fullName>
    </submittedName>
</protein>
<dbReference type="STRING" id="642780.SAMN04488570_2314"/>
<proteinExistence type="predicted"/>
<organism evidence="1 2">
    <name type="scientific">Nocardioides scoriae</name>
    <dbReference type="NCBI Taxonomy" id="642780"/>
    <lineage>
        <taxon>Bacteria</taxon>
        <taxon>Bacillati</taxon>
        <taxon>Actinomycetota</taxon>
        <taxon>Actinomycetes</taxon>
        <taxon>Propionibacteriales</taxon>
        <taxon>Nocardioidaceae</taxon>
        <taxon>Nocardioides</taxon>
    </lineage>
</organism>